<evidence type="ECO:0000256" key="6">
    <source>
        <dbReference type="ARBA" id="ARBA00022741"/>
    </source>
</evidence>
<keyword evidence="4" id="KW-0540">Nuclease</keyword>
<dbReference type="PROSITE" id="PS52020">
    <property type="entry name" value="CRESS_DNA_REP"/>
    <property type="match status" value="1"/>
</dbReference>
<evidence type="ECO:0000256" key="2">
    <source>
        <dbReference type="ARBA" id="ARBA00022695"/>
    </source>
</evidence>
<keyword evidence="5" id="KW-0479">Metal-binding</keyword>
<keyword evidence="7" id="KW-0255">Endonuclease</keyword>
<evidence type="ECO:0000256" key="1">
    <source>
        <dbReference type="ARBA" id="ARBA00022679"/>
    </source>
</evidence>
<proteinExistence type="predicted"/>
<feature type="region of interest" description="Disordered" evidence="11">
    <location>
        <begin position="73"/>
        <end position="109"/>
    </location>
</feature>
<evidence type="ECO:0000256" key="11">
    <source>
        <dbReference type="SAM" id="MobiDB-lite"/>
    </source>
</evidence>
<feature type="domain" description="CRESS-DNA virus Rep endonuclease" evidence="12">
    <location>
        <begin position="386"/>
        <end position="494"/>
    </location>
</feature>
<feature type="compositionally biased region" description="Basic and acidic residues" evidence="11">
    <location>
        <begin position="345"/>
        <end position="356"/>
    </location>
</feature>
<dbReference type="AlphaFoldDB" id="A0AAV5MYN0"/>
<dbReference type="Proteomes" id="UP001054252">
    <property type="component" value="Unassembled WGS sequence"/>
</dbReference>
<dbReference type="GO" id="GO:0006260">
    <property type="term" value="P:DNA replication"/>
    <property type="evidence" value="ECO:0007669"/>
    <property type="project" value="UniProtKB-KW"/>
</dbReference>
<keyword evidence="2" id="KW-0548">Nucleotidyltransferase</keyword>
<accession>A0AAV5MYN0</accession>
<evidence type="ECO:0000256" key="9">
    <source>
        <dbReference type="ARBA" id="ARBA00023124"/>
    </source>
</evidence>
<evidence type="ECO:0000256" key="7">
    <source>
        <dbReference type="ARBA" id="ARBA00022759"/>
    </source>
</evidence>
<dbReference type="GO" id="GO:0016787">
    <property type="term" value="F:hydrolase activity"/>
    <property type="evidence" value="ECO:0007669"/>
    <property type="project" value="UniProtKB-KW"/>
</dbReference>
<dbReference type="GO" id="GO:0004519">
    <property type="term" value="F:endonuclease activity"/>
    <property type="evidence" value="ECO:0007669"/>
    <property type="project" value="UniProtKB-KW"/>
</dbReference>
<evidence type="ECO:0000256" key="3">
    <source>
        <dbReference type="ARBA" id="ARBA00022705"/>
    </source>
</evidence>
<dbReference type="GO" id="GO:0000166">
    <property type="term" value="F:nucleotide binding"/>
    <property type="evidence" value="ECO:0007669"/>
    <property type="project" value="UniProtKB-KW"/>
</dbReference>
<protein>
    <recommendedName>
        <fullName evidence="12">CRESS-DNA virus Rep endonuclease domain-containing protein</fullName>
    </recommendedName>
</protein>
<dbReference type="InterPro" id="IPR049912">
    <property type="entry name" value="CRESS_DNA_REP"/>
</dbReference>
<keyword evidence="1" id="KW-0808">Transferase</keyword>
<dbReference type="GO" id="GO:0016779">
    <property type="term" value="F:nucleotidyltransferase activity"/>
    <property type="evidence" value="ECO:0007669"/>
    <property type="project" value="UniProtKB-KW"/>
</dbReference>
<name>A0AAV5MYN0_9ROSI</name>
<keyword evidence="10" id="KW-0238">DNA-binding</keyword>
<dbReference type="Pfam" id="PF00799">
    <property type="entry name" value="Gemini_AL1"/>
    <property type="match status" value="1"/>
</dbReference>
<dbReference type="InterPro" id="IPR027417">
    <property type="entry name" value="P-loop_NTPase"/>
</dbReference>
<dbReference type="SUPFAM" id="SSF55464">
    <property type="entry name" value="Origin of replication-binding domain, RBD-like"/>
    <property type="match status" value="1"/>
</dbReference>
<keyword evidence="8" id="KW-0378">Hydrolase</keyword>
<keyword evidence="3" id="KW-0235">DNA replication</keyword>
<feature type="compositionally biased region" description="Polar residues" evidence="11">
    <location>
        <begin position="87"/>
        <end position="109"/>
    </location>
</feature>
<keyword evidence="14" id="KW-1185">Reference proteome</keyword>
<keyword evidence="9" id="KW-0190">Covalent protein-DNA linkage</keyword>
<gene>
    <name evidence="13" type="ORF">SLEP1_g60305</name>
</gene>
<organism evidence="13 14">
    <name type="scientific">Rubroshorea leprosula</name>
    <dbReference type="NCBI Taxonomy" id="152421"/>
    <lineage>
        <taxon>Eukaryota</taxon>
        <taxon>Viridiplantae</taxon>
        <taxon>Streptophyta</taxon>
        <taxon>Embryophyta</taxon>
        <taxon>Tracheophyta</taxon>
        <taxon>Spermatophyta</taxon>
        <taxon>Magnoliopsida</taxon>
        <taxon>eudicotyledons</taxon>
        <taxon>Gunneridae</taxon>
        <taxon>Pentapetalae</taxon>
        <taxon>rosids</taxon>
        <taxon>malvids</taxon>
        <taxon>Malvales</taxon>
        <taxon>Dipterocarpaceae</taxon>
        <taxon>Rubroshorea</taxon>
    </lineage>
</organism>
<evidence type="ECO:0000256" key="8">
    <source>
        <dbReference type="ARBA" id="ARBA00022801"/>
    </source>
</evidence>
<evidence type="ECO:0000313" key="14">
    <source>
        <dbReference type="Proteomes" id="UP001054252"/>
    </source>
</evidence>
<keyword evidence="6" id="KW-0547">Nucleotide-binding</keyword>
<sequence length="531" mass="59404">RLQESKTADDALNALLQDDTRGTLCAFNNIKRGLEWHFREPSYPQYTTPAGLRYEFDAYPEIYAWQQRHFCEHPPPPVDTNPDVNAGTASSESLSIHSGDSGSVEWPSSVTEGTSIDCLFGDDWSVSRYSPLPPPFGVKLKDGQHRVRSLVIIGPSKLGKSLVARSFGTHNYFQGEWNIEQFNPDATYNVFDDIEKGLDGFNFRAFLGCQSDVNVADKYHKKTQIKNGKPCIYLHNIDPLETKTGQKFAEWLTANCTFVYVSSPICNFARLALEQDIANLLHVVPLAPFPGAPSSKCGASGSVLQPIANIHVVTRRFRPGPMHKGASGAPDNLFLGEDFSMDVDSSHTFDRSERDVNTPTASEASRDVAPFGNQKFVDTKRNSQYVLRAKYILLTYSQVDEDVFHPQAIVNLINNWGGKCRIGREFHQDGGIHYHAFCMKDARFITRDKRKFDIAGFHPNITPVMRTPHRAWAYAIKDGNVIHDDIPDAPVGRSGKAKKPRNEVWTLRLQESKTADDALNALLQDDTRGTL</sequence>
<dbReference type="GO" id="GO:0046872">
    <property type="term" value="F:metal ion binding"/>
    <property type="evidence" value="ECO:0007669"/>
    <property type="project" value="UniProtKB-KW"/>
</dbReference>
<evidence type="ECO:0000256" key="4">
    <source>
        <dbReference type="ARBA" id="ARBA00022722"/>
    </source>
</evidence>
<evidence type="ECO:0000259" key="12">
    <source>
        <dbReference type="PROSITE" id="PS52020"/>
    </source>
</evidence>
<dbReference type="GO" id="GO:0003677">
    <property type="term" value="F:DNA binding"/>
    <property type="evidence" value="ECO:0007669"/>
    <property type="project" value="UniProtKB-KW"/>
</dbReference>
<dbReference type="Gene3D" id="3.40.1310.20">
    <property type="match status" value="1"/>
</dbReference>
<feature type="region of interest" description="Disordered" evidence="11">
    <location>
        <begin position="345"/>
        <end position="365"/>
    </location>
</feature>
<comment type="caution">
    <text evidence="13">The sequence shown here is derived from an EMBL/GenBank/DDBJ whole genome shotgun (WGS) entry which is preliminary data.</text>
</comment>
<evidence type="ECO:0000256" key="10">
    <source>
        <dbReference type="ARBA" id="ARBA00023125"/>
    </source>
</evidence>
<dbReference type="EMBL" id="BPVZ01001914">
    <property type="protein sequence ID" value="GKV53791.1"/>
    <property type="molecule type" value="Genomic_DNA"/>
</dbReference>
<feature type="non-terminal residue" evidence="13">
    <location>
        <position position="1"/>
    </location>
</feature>
<reference evidence="13 14" key="1">
    <citation type="journal article" date="2021" name="Commun. Biol.">
        <title>The genome of Shorea leprosula (Dipterocarpaceae) highlights the ecological relevance of drought in aseasonal tropical rainforests.</title>
        <authorList>
            <person name="Ng K.K.S."/>
            <person name="Kobayashi M.J."/>
            <person name="Fawcett J.A."/>
            <person name="Hatakeyama M."/>
            <person name="Paape T."/>
            <person name="Ng C.H."/>
            <person name="Ang C.C."/>
            <person name="Tnah L.H."/>
            <person name="Lee C.T."/>
            <person name="Nishiyama T."/>
            <person name="Sese J."/>
            <person name="O'Brien M.J."/>
            <person name="Copetti D."/>
            <person name="Mohd Noor M.I."/>
            <person name="Ong R.C."/>
            <person name="Putra M."/>
            <person name="Sireger I.Z."/>
            <person name="Indrioko S."/>
            <person name="Kosugi Y."/>
            <person name="Izuno A."/>
            <person name="Isagi Y."/>
            <person name="Lee S.L."/>
            <person name="Shimizu K.K."/>
        </authorList>
    </citation>
    <scope>NUCLEOTIDE SEQUENCE [LARGE SCALE GENOMIC DNA]</scope>
    <source>
        <strain evidence="13">214</strain>
    </source>
</reference>
<feature type="non-terminal residue" evidence="13">
    <location>
        <position position="531"/>
    </location>
</feature>
<dbReference type="Gene3D" id="3.40.50.300">
    <property type="entry name" value="P-loop containing nucleotide triphosphate hydrolases"/>
    <property type="match status" value="1"/>
</dbReference>
<evidence type="ECO:0000256" key="5">
    <source>
        <dbReference type="ARBA" id="ARBA00022723"/>
    </source>
</evidence>
<evidence type="ECO:0000313" key="13">
    <source>
        <dbReference type="EMBL" id="GKV53791.1"/>
    </source>
</evidence>